<evidence type="ECO:0000313" key="1">
    <source>
        <dbReference type="EMBL" id="KAK9736892.1"/>
    </source>
</evidence>
<protein>
    <submittedName>
        <fullName evidence="1">Uncharacterized protein</fullName>
    </submittedName>
</protein>
<keyword evidence="2" id="KW-1185">Reference proteome</keyword>
<reference evidence="1 2" key="1">
    <citation type="journal article" date="2024" name="BMC Genomics">
        <title>De novo assembly and annotation of Popillia japonica's genome with initial clues to its potential as an invasive pest.</title>
        <authorList>
            <person name="Cucini C."/>
            <person name="Boschi S."/>
            <person name="Funari R."/>
            <person name="Cardaioli E."/>
            <person name="Iannotti N."/>
            <person name="Marturano G."/>
            <person name="Paoli F."/>
            <person name="Bruttini M."/>
            <person name="Carapelli A."/>
            <person name="Frati F."/>
            <person name="Nardi F."/>
        </authorList>
    </citation>
    <scope>NUCLEOTIDE SEQUENCE [LARGE SCALE GENOMIC DNA]</scope>
    <source>
        <strain evidence="1">DMR45628</strain>
    </source>
</reference>
<name>A0AAW1LSU9_POPJA</name>
<dbReference type="Proteomes" id="UP001458880">
    <property type="component" value="Unassembled WGS sequence"/>
</dbReference>
<dbReference type="AlphaFoldDB" id="A0AAW1LSU9"/>
<proteinExistence type="predicted"/>
<evidence type="ECO:0000313" key="2">
    <source>
        <dbReference type="Proteomes" id="UP001458880"/>
    </source>
</evidence>
<sequence length="135" mass="15260">MRVLGLPRQISVPNDYSLKKKLRRRINSVVAGNSRSKLSDNNVWSFVWTEADRPKSSNEIASGVYHVLSNFEYSENITAVRLFYDGCGEQNKNSTFMGMLCNWLYCSAPPHVKQSEVIFPVVGNSYLPHGRAFGI</sequence>
<comment type="caution">
    <text evidence="1">The sequence shown here is derived from an EMBL/GenBank/DDBJ whole genome shotgun (WGS) entry which is preliminary data.</text>
</comment>
<organism evidence="1 2">
    <name type="scientific">Popillia japonica</name>
    <name type="common">Japanese beetle</name>
    <dbReference type="NCBI Taxonomy" id="7064"/>
    <lineage>
        <taxon>Eukaryota</taxon>
        <taxon>Metazoa</taxon>
        <taxon>Ecdysozoa</taxon>
        <taxon>Arthropoda</taxon>
        <taxon>Hexapoda</taxon>
        <taxon>Insecta</taxon>
        <taxon>Pterygota</taxon>
        <taxon>Neoptera</taxon>
        <taxon>Endopterygota</taxon>
        <taxon>Coleoptera</taxon>
        <taxon>Polyphaga</taxon>
        <taxon>Scarabaeiformia</taxon>
        <taxon>Scarabaeidae</taxon>
        <taxon>Rutelinae</taxon>
        <taxon>Popillia</taxon>
    </lineage>
</organism>
<dbReference type="EMBL" id="JASPKY010000107">
    <property type="protein sequence ID" value="KAK9736892.1"/>
    <property type="molecule type" value="Genomic_DNA"/>
</dbReference>
<accession>A0AAW1LSU9</accession>
<gene>
    <name evidence="1" type="ORF">QE152_g11172</name>
</gene>